<dbReference type="EMBL" id="QNRT01000006">
    <property type="protein sequence ID" value="RBP48542.1"/>
    <property type="molecule type" value="Genomic_DNA"/>
</dbReference>
<organism evidence="2 3">
    <name type="scientific">Arenicella xantha</name>
    <dbReference type="NCBI Taxonomy" id="644221"/>
    <lineage>
        <taxon>Bacteria</taxon>
        <taxon>Pseudomonadati</taxon>
        <taxon>Pseudomonadota</taxon>
        <taxon>Gammaproteobacteria</taxon>
        <taxon>Arenicellales</taxon>
        <taxon>Arenicellaceae</taxon>
        <taxon>Arenicella</taxon>
    </lineage>
</organism>
<feature type="signal peptide" evidence="1">
    <location>
        <begin position="1"/>
        <end position="22"/>
    </location>
</feature>
<dbReference type="InParanoid" id="A0A395JGM9"/>
<accession>A0A395JGM9</accession>
<gene>
    <name evidence="2" type="ORF">DFR28_10628</name>
</gene>
<keyword evidence="3" id="KW-1185">Reference proteome</keyword>
<comment type="caution">
    <text evidence="2">The sequence shown here is derived from an EMBL/GenBank/DDBJ whole genome shotgun (WGS) entry which is preliminary data.</text>
</comment>
<keyword evidence="1" id="KW-0732">Signal</keyword>
<dbReference type="AlphaFoldDB" id="A0A395JGM9"/>
<reference evidence="2 3" key="1">
    <citation type="submission" date="2018-06" db="EMBL/GenBank/DDBJ databases">
        <title>Genomic Encyclopedia of Type Strains, Phase IV (KMG-IV): sequencing the most valuable type-strain genomes for metagenomic binning, comparative biology and taxonomic classification.</title>
        <authorList>
            <person name="Goeker M."/>
        </authorList>
    </citation>
    <scope>NUCLEOTIDE SEQUENCE [LARGE SCALE GENOMIC DNA]</scope>
    <source>
        <strain evidence="2 3">DSM 24032</strain>
    </source>
</reference>
<evidence type="ECO:0000313" key="3">
    <source>
        <dbReference type="Proteomes" id="UP000253083"/>
    </source>
</evidence>
<dbReference type="Proteomes" id="UP000253083">
    <property type="component" value="Unassembled WGS sequence"/>
</dbReference>
<name>A0A395JGM9_9GAMM</name>
<evidence type="ECO:0000256" key="1">
    <source>
        <dbReference type="SAM" id="SignalP"/>
    </source>
</evidence>
<sequence>MRKIIITSVFTVFCSSMLAVNAGINEPKLTVPQQVAEPVPMKVHTIEVNHGKPGASIALTYQVQETITAGETINVNLAFRSNKSEGQLRIEMNADTGMTLMNAPLFVIDLPSTSSDLNAQVQTTTNGLFYLNVTAKEFDAQGNGLRSRSFSVPIQVGPPVNFRSEELRGTEQSKEKIIEMPAERL</sequence>
<proteinExistence type="predicted"/>
<evidence type="ECO:0000313" key="2">
    <source>
        <dbReference type="EMBL" id="RBP48542.1"/>
    </source>
</evidence>
<dbReference type="RefSeq" id="WP_113955577.1">
    <property type="nucleotide sequence ID" value="NZ_QNRT01000006.1"/>
</dbReference>
<feature type="chain" id="PRO_5017292077" evidence="1">
    <location>
        <begin position="23"/>
        <end position="185"/>
    </location>
</feature>
<protein>
    <submittedName>
        <fullName evidence="2">Uncharacterized protein</fullName>
    </submittedName>
</protein>